<dbReference type="EMBL" id="LIAE01009538">
    <property type="protein sequence ID" value="PAV69362.1"/>
    <property type="molecule type" value="Genomic_DNA"/>
</dbReference>
<feature type="region of interest" description="Disordered" evidence="1">
    <location>
        <begin position="195"/>
        <end position="227"/>
    </location>
</feature>
<evidence type="ECO:0000313" key="3">
    <source>
        <dbReference type="Proteomes" id="UP000218231"/>
    </source>
</evidence>
<evidence type="ECO:0000313" key="2">
    <source>
        <dbReference type="EMBL" id="PAV69362.1"/>
    </source>
</evidence>
<dbReference type="AlphaFoldDB" id="A0A2A2K657"/>
<dbReference type="Proteomes" id="UP000218231">
    <property type="component" value="Unassembled WGS sequence"/>
</dbReference>
<reference evidence="2 3" key="1">
    <citation type="journal article" date="2017" name="Curr. Biol.">
        <title>Genome architecture and evolution of a unichromosomal asexual nematode.</title>
        <authorList>
            <person name="Fradin H."/>
            <person name="Zegar C."/>
            <person name="Gutwein M."/>
            <person name="Lucas J."/>
            <person name="Kovtun M."/>
            <person name="Corcoran D."/>
            <person name="Baugh L.R."/>
            <person name="Kiontke K."/>
            <person name="Gunsalus K."/>
            <person name="Fitch D.H."/>
            <person name="Piano F."/>
        </authorList>
    </citation>
    <scope>NUCLEOTIDE SEQUENCE [LARGE SCALE GENOMIC DNA]</scope>
    <source>
        <strain evidence="2">PF1309</strain>
    </source>
</reference>
<feature type="compositionally biased region" description="Polar residues" evidence="1">
    <location>
        <begin position="195"/>
        <end position="214"/>
    </location>
</feature>
<keyword evidence="3" id="KW-1185">Reference proteome</keyword>
<comment type="caution">
    <text evidence="2">The sequence shown here is derived from an EMBL/GenBank/DDBJ whole genome shotgun (WGS) entry which is preliminary data.</text>
</comment>
<feature type="region of interest" description="Disordered" evidence="1">
    <location>
        <begin position="1"/>
        <end position="27"/>
    </location>
</feature>
<accession>A0A2A2K657</accession>
<name>A0A2A2K657_9BILA</name>
<feature type="region of interest" description="Disordered" evidence="1">
    <location>
        <begin position="129"/>
        <end position="154"/>
    </location>
</feature>
<evidence type="ECO:0000256" key="1">
    <source>
        <dbReference type="SAM" id="MobiDB-lite"/>
    </source>
</evidence>
<sequence length="227" mass="23304">MAVARRKVAAGASARSRPWTMPATSESPAPTVLAMRTFDGCACSARPAANQFTPCSPWDTTTCSTPVASSRRAAARCSSAACTGSPRTSPSSSVLGLTSQGAACRPARKASPLLSRATFRPWDLSISSSSRNHSGLIPRGRLPATTTASCPGATSARRCSKASRAASSTCGPGPLISVTWPSASTSLMLLRVSPGTRTKQSANPRQAISASNGARLSCPRKPPTVTL</sequence>
<protein>
    <submittedName>
        <fullName evidence="2">Uncharacterized protein</fullName>
    </submittedName>
</protein>
<gene>
    <name evidence="2" type="ORF">WR25_01298</name>
</gene>
<organism evidence="2 3">
    <name type="scientific">Diploscapter pachys</name>
    <dbReference type="NCBI Taxonomy" id="2018661"/>
    <lineage>
        <taxon>Eukaryota</taxon>
        <taxon>Metazoa</taxon>
        <taxon>Ecdysozoa</taxon>
        <taxon>Nematoda</taxon>
        <taxon>Chromadorea</taxon>
        <taxon>Rhabditida</taxon>
        <taxon>Rhabditina</taxon>
        <taxon>Rhabditomorpha</taxon>
        <taxon>Rhabditoidea</taxon>
        <taxon>Rhabditidae</taxon>
        <taxon>Diploscapter</taxon>
    </lineage>
</organism>
<proteinExistence type="predicted"/>